<proteinExistence type="predicted"/>
<sequence length="94" mass="10290">MPVAYMSTELHKEHSKWRCSRPVESNHGSPCFAVTDMSQKSCRGCGGERSIQAPAVAKNGDDLGYLVSVDSNGTETWYYLYKTNGVEAEPEAAT</sequence>
<evidence type="ECO:0000313" key="2">
    <source>
        <dbReference type="Proteomes" id="UP000567885"/>
    </source>
</evidence>
<dbReference type="OrthoDB" id="10460614at2759"/>
<name>A0A8H5SUT9_FUSHE</name>
<accession>A0A8H5SUT9</accession>
<protein>
    <submittedName>
        <fullName evidence="1">Uncharacterized protein</fullName>
    </submittedName>
</protein>
<dbReference type="Proteomes" id="UP000567885">
    <property type="component" value="Unassembled WGS sequence"/>
</dbReference>
<keyword evidence="2" id="KW-1185">Reference proteome</keyword>
<dbReference type="AlphaFoldDB" id="A0A8H5SUT9"/>
<gene>
    <name evidence="1" type="ORF">FHETE_10420</name>
</gene>
<dbReference type="EMBL" id="JAAGWQ010000284">
    <property type="protein sequence ID" value="KAF5657450.1"/>
    <property type="molecule type" value="Genomic_DNA"/>
</dbReference>
<evidence type="ECO:0000313" key="1">
    <source>
        <dbReference type="EMBL" id="KAF5657450.1"/>
    </source>
</evidence>
<organism evidence="1 2">
    <name type="scientific">Fusarium heterosporum</name>
    <dbReference type="NCBI Taxonomy" id="42747"/>
    <lineage>
        <taxon>Eukaryota</taxon>
        <taxon>Fungi</taxon>
        <taxon>Dikarya</taxon>
        <taxon>Ascomycota</taxon>
        <taxon>Pezizomycotina</taxon>
        <taxon>Sordariomycetes</taxon>
        <taxon>Hypocreomycetidae</taxon>
        <taxon>Hypocreales</taxon>
        <taxon>Nectriaceae</taxon>
        <taxon>Fusarium</taxon>
        <taxon>Fusarium heterosporum species complex</taxon>
    </lineage>
</organism>
<comment type="caution">
    <text evidence="1">The sequence shown here is derived from an EMBL/GenBank/DDBJ whole genome shotgun (WGS) entry which is preliminary data.</text>
</comment>
<reference evidence="1 2" key="1">
    <citation type="submission" date="2020-05" db="EMBL/GenBank/DDBJ databases">
        <title>Identification and distribution of gene clusters putatively required for synthesis of sphingolipid metabolism inhibitors in phylogenetically diverse species of the filamentous fungus Fusarium.</title>
        <authorList>
            <person name="Kim H.-S."/>
            <person name="Busman M."/>
            <person name="Brown D.W."/>
            <person name="Divon H."/>
            <person name="Uhlig S."/>
            <person name="Proctor R.H."/>
        </authorList>
    </citation>
    <scope>NUCLEOTIDE SEQUENCE [LARGE SCALE GENOMIC DNA]</scope>
    <source>
        <strain evidence="1 2">NRRL 20693</strain>
    </source>
</reference>